<sequence length="73" mass="8507">MIERETSRLGLPYLRIRLEDVDGRLDEVAKFLGIKEGLNPRPPANLKLMYRARPALDRFLTPELTTMAKRYGY</sequence>
<evidence type="ECO:0000313" key="2">
    <source>
        <dbReference type="Proteomes" id="UP000199283"/>
    </source>
</evidence>
<evidence type="ECO:0000313" key="1">
    <source>
        <dbReference type="EMBL" id="SEL67147.1"/>
    </source>
</evidence>
<keyword evidence="2" id="KW-1185">Reference proteome</keyword>
<gene>
    <name evidence="1" type="ORF">SAMN04488526_3256</name>
</gene>
<accession>A0A1H7S6K1</accession>
<protein>
    <submittedName>
        <fullName evidence="1">Uncharacterized protein</fullName>
    </submittedName>
</protein>
<name>A0A1H7S6K1_9RHOB</name>
<dbReference type="AlphaFoldDB" id="A0A1H7S6K1"/>
<dbReference type="EMBL" id="FNZQ01000007">
    <property type="protein sequence ID" value="SEL67147.1"/>
    <property type="molecule type" value="Genomic_DNA"/>
</dbReference>
<proteinExistence type="predicted"/>
<dbReference type="Proteomes" id="UP000199283">
    <property type="component" value="Unassembled WGS sequence"/>
</dbReference>
<organism evidence="1 2">
    <name type="scientific">Jannaschia helgolandensis</name>
    <dbReference type="NCBI Taxonomy" id="188906"/>
    <lineage>
        <taxon>Bacteria</taxon>
        <taxon>Pseudomonadati</taxon>
        <taxon>Pseudomonadota</taxon>
        <taxon>Alphaproteobacteria</taxon>
        <taxon>Rhodobacterales</taxon>
        <taxon>Roseobacteraceae</taxon>
        <taxon>Jannaschia</taxon>
    </lineage>
</organism>
<reference evidence="1 2" key="1">
    <citation type="submission" date="2016-10" db="EMBL/GenBank/DDBJ databases">
        <authorList>
            <person name="de Groot N.N."/>
        </authorList>
    </citation>
    <scope>NUCLEOTIDE SEQUENCE [LARGE SCALE GENOMIC DNA]</scope>
    <source>
        <strain evidence="1 2">DSM 14858</strain>
    </source>
</reference>